<sequence length="86" mass="10654">MPERMDHLIEPGIRDYFNGSFQQCKEYKMTYYTWIVNTVLFVLFVLTVTLILYFKRKKKLTPEQLRKRNEEDRMYIINKIRSLQIR</sequence>
<evidence type="ECO:0000256" key="1">
    <source>
        <dbReference type="SAM" id="Phobius"/>
    </source>
</evidence>
<keyword evidence="1" id="KW-0472">Membrane</keyword>
<evidence type="ECO:0000313" key="2">
    <source>
        <dbReference type="EMBL" id="QHS78882.1"/>
    </source>
</evidence>
<feature type="transmembrane region" description="Helical" evidence="1">
    <location>
        <begin position="31"/>
        <end position="54"/>
    </location>
</feature>
<organism evidence="2">
    <name type="scientific">viral metagenome</name>
    <dbReference type="NCBI Taxonomy" id="1070528"/>
    <lineage>
        <taxon>unclassified sequences</taxon>
        <taxon>metagenomes</taxon>
        <taxon>organismal metagenomes</taxon>
    </lineage>
</organism>
<reference evidence="2" key="1">
    <citation type="journal article" date="2020" name="Nature">
        <title>Giant virus diversity and host interactions through global metagenomics.</title>
        <authorList>
            <person name="Schulz F."/>
            <person name="Roux S."/>
            <person name="Paez-Espino D."/>
            <person name="Jungbluth S."/>
            <person name="Walsh D.A."/>
            <person name="Denef V.J."/>
            <person name="McMahon K.D."/>
            <person name="Konstantinidis K.T."/>
            <person name="Eloe-Fadrosh E.A."/>
            <person name="Kyrpides N.C."/>
            <person name="Woyke T."/>
        </authorList>
    </citation>
    <scope>NUCLEOTIDE SEQUENCE</scope>
    <source>
        <strain evidence="2">GVMAG-S-1035118-87</strain>
    </source>
</reference>
<protein>
    <submittedName>
        <fullName evidence="2">Uncharacterized protein</fullName>
    </submittedName>
</protein>
<keyword evidence="1" id="KW-1133">Transmembrane helix</keyword>
<keyword evidence="1" id="KW-0812">Transmembrane</keyword>
<proteinExistence type="predicted"/>
<name>A0A6C0AGN0_9ZZZZ</name>
<dbReference type="AlphaFoldDB" id="A0A6C0AGN0"/>
<dbReference type="EMBL" id="MN740625">
    <property type="protein sequence ID" value="QHS78882.1"/>
    <property type="molecule type" value="Genomic_DNA"/>
</dbReference>
<accession>A0A6C0AGN0</accession>